<keyword evidence="2" id="KW-1185">Reference proteome</keyword>
<dbReference type="AlphaFoldDB" id="A0A059KJ16"/>
<proteinExistence type="predicted"/>
<evidence type="ECO:0000313" key="2">
    <source>
        <dbReference type="Proteomes" id="UP000026714"/>
    </source>
</evidence>
<evidence type="ECO:0000313" key="1">
    <source>
        <dbReference type="EMBL" id="KDB51219.1"/>
    </source>
</evidence>
<gene>
    <name evidence="1" type="ORF">X805_32290</name>
</gene>
<dbReference type="EMBL" id="AZRA01000097">
    <property type="protein sequence ID" value="KDB51219.1"/>
    <property type="molecule type" value="Genomic_DNA"/>
</dbReference>
<protein>
    <submittedName>
        <fullName evidence="1">Uncharacterized protein</fullName>
    </submittedName>
</protein>
<accession>A0A059KJ16</accession>
<sequence>MAGGAMAFGHRGGAAITAGHGVDPGAAQGRPDLNRPPTCCRRVADGLWLWIRGHFGTKN</sequence>
<name>A0A059KJ16_9BURK</name>
<organism evidence="1 2">
    <name type="scientific">Sphaerotilus natans subsp. natans DSM 6575</name>
    <dbReference type="NCBI Taxonomy" id="1286631"/>
    <lineage>
        <taxon>Bacteria</taxon>
        <taxon>Pseudomonadati</taxon>
        <taxon>Pseudomonadota</taxon>
        <taxon>Betaproteobacteria</taxon>
        <taxon>Burkholderiales</taxon>
        <taxon>Sphaerotilaceae</taxon>
        <taxon>Sphaerotilus</taxon>
    </lineage>
</organism>
<comment type="caution">
    <text evidence="1">The sequence shown here is derived from an EMBL/GenBank/DDBJ whole genome shotgun (WGS) entry which is preliminary data.</text>
</comment>
<dbReference type="Proteomes" id="UP000026714">
    <property type="component" value="Unassembled WGS sequence"/>
</dbReference>
<reference evidence="1 2" key="1">
    <citation type="journal article" date="2014" name="FEMS Microbiol. Ecol.">
        <title>Sphaerotilus natans encrusted with nanoball-shaped Fe(III) oxide minerals formed by nitrate-reducing mixotrophic Fe(II) oxidation.</title>
        <authorList>
            <person name="Park S."/>
            <person name="Kim D.H."/>
            <person name="Lee J.H."/>
            <person name="Hur H.G."/>
        </authorList>
    </citation>
    <scope>NUCLEOTIDE SEQUENCE [LARGE SCALE GENOMIC DNA]</scope>
    <source>
        <strain evidence="1 2">DSM 6575</strain>
    </source>
</reference>